<keyword evidence="3" id="KW-1185">Reference proteome</keyword>
<reference evidence="2" key="1">
    <citation type="submission" date="2023-08" db="EMBL/GenBank/DDBJ databases">
        <authorList>
            <person name="Alioto T."/>
            <person name="Alioto T."/>
            <person name="Gomez Garrido J."/>
        </authorList>
    </citation>
    <scope>NUCLEOTIDE SEQUENCE</scope>
</reference>
<evidence type="ECO:0000313" key="2">
    <source>
        <dbReference type="EMBL" id="CAI9735592.1"/>
    </source>
</evidence>
<feature type="compositionally biased region" description="Polar residues" evidence="1">
    <location>
        <begin position="254"/>
        <end position="273"/>
    </location>
</feature>
<protein>
    <submittedName>
        <fullName evidence="2">Uncharacterized protein</fullName>
    </submittedName>
</protein>
<dbReference type="AlphaFoldDB" id="A0AA36FFD9"/>
<sequence>MYAKTLNTWDYLTCRNVWKMCCTQREDAATEPCCQNHQTGTDTNCGHANLSKERGVDNQALAEINKPLHDCDNNKITYNSLDIHSQTIVNNTLLKSDNYQNDISAGLLTYSAYAFDDSSSESEDEIIKRYQHSFKTEQKKLEKEVLSSQSIKRTKSTKSNDLPSQNSTVKSTDLAPRKASSDGNISSKYQDIKETKKLEKNKVSEAVPKKTEAIVPSQSTTTHLSEPLVRKGAETSTSKLTTTHNDRQSDAEGISNQAFQDEVSLSMSVNSDVLDSPDHNSDQ</sequence>
<organism evidence="2 3">
    <name type="scientific">Octopus vulgaris</name>
    <name type="common">Common octopus</name>
    <dbReference type="NCBI Taxonomy" id="6645"/>
    <lineage>
        <taxon>Eukaryota</taxon>
        <taxon>Metazoa</taxon>
        <taxon>Spiralia</taxon>
        <taxon>Lophotrochozoa</taxon>
        <taxon>Mollusca</taxon>
        <taxon>Cephalopoda</taxon>
        <taxon>Coleoidea</taxon>
        <taxon>Octopodiformes</taxon>
        <taxon>Octopoda</taxon>
        <taxon>Incirrata</taxon>
        <taxon>Octopodidae</taxon>
        <taxon>Octopus</taxon>
    </lineage>
</organism>
<dbReference type="EMBL" id="OX597830">
    <property type="protein sequence ID" value="CAI9735592.1"/>
    <property type="molecule type" value="Genomic_DNA"/>
</dbReference>
<feature type="compositionally biased region" description="Polar residues" evidence="1">
    <location>
        <begin position="234"/>
        <end position="243"/>
    </location>
</feature>
<evidence type="ECO:0000313" key="3">
    <source>
        <dbReference type="Proteomes" id="UP001162480"/>
    </source>
</evidence>
<gene>
    <name evidence="2" type="ORF">OCTVUL_1B022976</name>
</gene>
<evidence type="ECO:0000256" key="1">
    <source>
        <dbReference type="SAM" id="MobiDB-lite"/>
    </source>
</evidence>
<accession>A0AA36FFD9</accession>
<feature type="region of interest" description="Disordered" evidence="1">
    <location>
        <begin position="215"/>
        <end position="283"/>
    </location>
</feature>
<dbReference type="Proteomes" id="UP001162480">
    <property type="component" value="Chromosome 17"/>
</dbReference>
<proteinExistence type="predicted"/>
<name>A0AA36FFD9_OCTVU</name>
<feature type="compositionally biased region" description="Polar residues" evidence="1">
    <location>
        <begin position="146"/>
        <end position="171"/>
    </location>
</feature>
<feature type="region of interest" description="Disordered" evidence="1">
    <location>
        <begin position="139"/>
        <end position="188"/>
    </location>
</feature>